<name>A0A7S3G727_9EUKA</name>
<dbReference type="FunFam" id="3.40.630.30:FF:000048">
    <property type="entry name" value="Glucosamine 6-phosphate N-acetyltransferase"/>
    <property type="match status" value="1"/>
</dbReference>
<dbReference type="AlphaFoldDB" id="A0A7S3G727"/>
<proteinExistence type="inferred from homology"/>
<comment type="similarity">
    <text evidence="8">Belongs to the acetyltransferase family. GNA1 subfamily.</text>
</comment>
<keyword evidence="6" id="KW-0472">Membrane</keyword>
<evidence type="ECO:0000256" key="8">
    <source>
        <dbReference type="RuleBase" id="RU365086"/>
    </source>
</evidence>
<dbReference type="Gene3D" id="3.40.630.30">
    <property type="match status" value="1"/>
</dbReference>
<evidence type="ECO:0000259" key="9">
    <source>
        <dbReference type="PROSITE" id="PS51186"/>
    </source>
</evidence>
<feature type="domain" description="N-acetyltransferase" evidence="9">
    <location>
        <begin position="11"/>
        <end position="151"/>
    </location>
</feature>
<evidence type="ECO:0000256" key="2">
    <source>
        <dbReference type="ARBA" id="ARBA00004586"/>
    </source>
</evidence>
<dbReference type="GO" id="GO:0004343">
    <property type="term" value="F:glucosamine 6-phosphate N-acetyltransferase activity"/>
    <property type="evidence" value="ECO:0007669"/>
    <property type="project" value="UniProtKB-UniRule"/>
</dbReference>
<dbReference type="CDD" id="cd04301">
    <property type="entry name" value="NAT_SF"/>
    <property type="match status" value="1"/>
</dbReference>
<organism evidence="10">
    <name type="scientific">Palpitomonas bilix</name>
    <dbReference type="NCBI Taxonomy" id="652834"/>
    <lineage>
        <taxon>Eukaryota</taxon>
        <taxon>Eukaryota incertae sedis</taxon>
    </lineage>
</organism>
<dbReference type="PANTHER" id="PTHR13355">
    <property type="entry name" value="GLUCOSAMINE 6-PHOSPHATE N-ACETYLTRANSFERASE"/>
    <property type="match status" value="1"/>
</dbReference>
<comment type="subcellular location">
    <subcellularLocation>
        <location evidence="1">Endomembrane system</location>
        <topology evidence="1">Peripheral membrane protein</topology>
    </subcellularLocation>
    <subcellularLocation>
        <location evidence="2">Endoplasmic reticulum membrane</location>
    </subcellularLocation>
</comment>
<dbReference type="InterPro" id="IPR016181">
    <property type="entry name" value="Acyl_CoA_acyltransferase"/>
</dbReference>
<sequence>MASDAPSGDSIVLRSLEAGDYEKGFLSILAQLTTVGDISKEKFNEQFERINASKDYHVVVAEMEGRIVGSATLLVEHKFIHDCGCVGHIEDVVVDKEIRGKQLGKRLIMELLKRSQADGCYKTILDCAQDNVAFYAKCGLKTKEIQMVLYH</sequence>
<dbReference type="GO" id="GO:0006048">
    <property type="term" value="P:UDP-N-acetylglucosamine biosynthetic process"/>
    <property type="evidence" value="ECO:0007669"/>
    <property type="project" value="UniProtKB-UniRule"/>
</dbReference>
<gene>
    <name evidence="10" type="ORF">PBIL07802_LOCUS15447</name>
</gene>
<evidence type="ECO:0000256" key="3">
    <source>
        <dbReference type="ARBA" id="ARBA00011738"/>
    </source>
</evidence>
<dbReference type="PROSITE" id="PS51186">
    <property type="entry name" value="GNAT"/>
    <property type="match status" value="1"/>
</dbReference>
<evidence type="ECO:0000256" key="1">
    <source>
        <dbReference type="ARBA" id="ARBA00004184"/>
    </source>
</evidence>
<evidence type="ECO:0000256" key="5">
    <source>
        <dbReference type="ARBA" id="ARBA00022824"/>
    </source>
</evidence>
<dbReference type="UniPathway" id="UPA00113">
    <property type="reaction ID" value="UER00529"/>
</dbReference>
<protein>
    <recommendedName>
        <fullName evidence="8">Glucosamine 6-phosphate N-acetyltransferase</fullName>
        <ecNumber evidence="8">2.3.1.4</ecNumber>
    </recommendedName>
</protein>
<dbReference type="InterPro" id="IPR039143">
    <property type="entry name" value="GNPNAT1-like"/>
</dbReference>
<keyword evidence="5" id="KW-0256">Endoplasmic reticulum</keyword>
<dbReference type="EMBL" id="HBIB01023539">
    <property type="protein sequence ID" value="CAE0253213.1"/>
    <property type="molecule type" value="Transcribed_RNA"/>
</dbReference>
<evidence type="ECO:0000256" key="4">
    <source>
        <dbReference type="ARBA" id="ARBA00022679"/>
    </source>
</evidence>
<dbReference type="SUPFAM" id="SSF55729">
    <property type="entry name" value="Acyl-CoA N-acyltransferases (Nat)"/>
    <property type="match status" value="1"/>
</dbReference>
<keyword evidence="4 8" id="KW-0808">Transferase</keyword>
<dbReference type="InterPro" id="IPR000182">
    <property type="entry name" value="GNAT_dom"/>
</dbReference>
<dbReference type="Pfam" id="PF00583">
    <property type="entry name" value="Acetyltransf_1"/>
    <property type="match status" value="1"/>
</dbReference>
<evidence type="ECO:0000256" key="6">
    <source>
        <dbReference type="ARBA" id="ARBA00023136"/>
    </source>
</evidence>
<dbReference type="PANTHER" id="PTHR13355:SF11">
    <property type="entry name" value="GLUCOSAMINE 6-PHOSPHATE N-ACETYLTRANSFERASE"/>
    <property type="match status" value="1"/>
</dbReference>
<evidence type="ECO:0000313" key="10">
    <source>
        <dbReference type="EMBL" id="CAE0253213.1"/>
    </source>
</evidence>
<evidence type="ECO:0000256" key="7">
    <source>
        <dbReference type="ARBA" id="ARBA00023315"/>
    </source>
</evidence>
<reference evidence="10" key="1">
    <citation type="submission" date="2021-01" db="EMBL/GenBank/DDBJ databases">
        <authorList>
            <person name="Corre E."/>
            <person name="Pelletier E."/>
            <person name="Niang G."/>
            <person name="Scheremetjew M."/>
            <person name="Finn R."/>
            <person name="Kale V."/>
            <person name="Holt S."/>
            <person name="Cochrane G."/>
            <person name="Meng A."/>
            <person name="Brown T."/>
            <person name="Cohen L."/>
        </authorList>
    </citation>
    <scope>NUCLEOTIDE SEQUENCE</scope>
    <source>
        <strain evidence="10">NIES-2562</strain>
    </source>
</reference>
<dbReference type="GO" id="GO:0005789">
    <property type="term" value="C:endoplasmic reticulum membrane"/>
    <property type="evidence" value="ECO:0007669"/>
    <property type="project" value="UniProtKB-SubCell"/>
</dbReference>
<dbReference type="EC" id="2.3.1.4" evidence="8"/>
<keyword evidence="7 8" id="KW-0012">Acyltransferase</keyword>
<comment type="subunit">
    <text evidence="3">Homodimer.</text>
</comment>
<accession>A0A7S3G727</accession>
<comment type="pathway">
    <text evidence="8">Nucleotide-sugar biosynthesis; UDP-N-acetyl-alpha-D-glucosamine biosynthesis; N-acetyl-alpha-D-glucosamine 1-phosphate from alpha-D-glucosamine 6-phosphate (route I): step 1/2.</text>
</comment>
<comment type="catalytic activity">
    <reaction evidence="8">
        <text>D-glucosamine 6-phosphate + acetyl-CoA = N-acetyl-D-glucosamine 6-phosphate + CoA + H(+)</text>
        <dbReference type="Rhea" id="RHEA:10292"/>
        <dbReference type="ChEBI" id="CHEBI:15378"/>
        <dbReference type="ChEBI" id="CHEBI:57287"/>
        <dbReference type="ChEBI" id="CHEBI:57288"/>
        <dbReference type="ChEBI" id="CHEBI:57513"/>
        <dbReference type="ChEBI" id="CHEBI:58725"/>
        <dbReference type="EC" id="2.3.1.4"/>
    </reaction>
</comment>